<dbReference type="Proteomes" id="UP000198741">
    <property type="component" value="Chromosome I"/>
</dbReference>
<dbReference type="Gene3D" id="3.10.180.10">
    <property type="entry name" value="2,3-Dihydroxybiphenyl 1,2-Dioxygenase, domain 1"/>
    <property type="match status" value="1"/>
</dbReference>
<proteinExistence type="predicted"/>
<dbReference type="InterPro" id="IPR004360">
    <property type="entry name" value="Glyas_Fos-R_dOase_dom"/>
</dbReference>
<dbReference type="PROSITE" id="PS51819">
    <property type="entry name" value="VOC"/>
    <property type="match status" value="1"/>
</dbReference>
<organism evidence="2 3">
    <name type="scientific">Nakamurella panacisegetis</name>
    <dbReference type="NCBI Taxonomy" id="1090615"/>
    <lineage>
        <taxon>Bacteria</taxon>
        <taxon>Bacillati</taxon>
        <taxon>Actinomycetota</taxon>
        <taxon>Actinomycetes</taxon>
        <taxon>Nakamurellales</taxon>
        <taxon>Nakamurellaceae</taxon>
        <taxon>Nakamurella</taxon>
    </lineage>
</organism>
<dbReference type="PANTHER" id="PTHR35006:SF2">
    <property type="entry name" value="GLYOXALASE FAMILY PROTEIN (AFU_ORTHOLOGUE AFUA_5G14830)"/>
    <property type="match status" value="1"/>
</dbReference>
<reference evidence="2 3" key="1">
    <citation type="submission" date="2016-10" db="EMBL/GenBank/DDBJ databases">
        <authorList>
            <person name="de Groot N.N."/>
        </authorList>
    </citation>
    <scope>NUCLEOTIDE SEQUENCE [LARGE SCALE GENOMIC DNA]</scope>
    <source>
        <strain evidence="3">P4-7,KCTC 19426,CECT 7604</strain>
    </source>
</reference>
<dbReference type="OrthoDB" id="5242506at2"/>
<dbReference type="PANTHER" id="PTHR35006">
    <property type="entry name" value="GLYOXALASE FAMILY PROTEIN (AFU_ORTHOLOGUE AFUA_5G14830)"/>
    <property type="match status" value="1"/>
</dbReference>
<dbReference type="GO" id="GO:0051213">
    <property type="term" value="F:dioxygenase activity"/>
    <property type="evidence" value="ECO:0007669"/>
    <property type="project" value="UniProtKB-KW"/>
</dbReference>
<keyword evidence="3" id="KW-1185">Reference proteome</keyword>
<protein>
    <submittedName>
        <fullName evidence="2">Catechol 2,3-dioxygenase</fullName>
    </submittedName>
</protein>
<dbReference type="SUPFAM" id="SSF54593">
    <property type="entry name" value="Glyoxalase/Bleomycin resistance protein/Dihydroxybiphenyl dioxygenase"/>
    <property type="match status" value="1"/>
</dbReference>
<dbReference type="InterPro" id="IPR029068">
    <property type="entry name" value="Glyas_Bleomycin-R_OHBP_Dase"/>
</dbReference>
<dbReference type="CDD" id="cd07262">
    <property type="entry name" value="VOC_like"/>
    <property type="match status" value="1"/>
</dbReference>
<evidence type="ECO:0000313" key="3">
    <source>
        <dbReference type="Proteomes" id="UP000198741"/>
    </source>
</evidence>
<accession>A0A1H0NY41</accession>
<dbReference type="STRING" id="1090615.SAMN04515671_2529"/>
<evidence type="ECO:0000259" key="1">
    <source>
        <dbReference type="PROSITE" id="PS51819"/>
    </source>
</evidence>
<evidence type="ECO:0000313" key="2">
    <source>
        <dbReference type="EMBL" id="SDO97310.1"/>
    </source>
</evidence>
<sequence>MIDHFGVQVRDVDTSAAFYLKVFAPVGFREAMRIPVGDTAVVGFSGPDGNPQFWISPFEPGTEPSRGLHIAFPAADRDQVRAVHAIAVADGIEVLHAPREWPEYHPGYYAVFLRDPDGNNVEAVCHH</sequence>
<dbReference type="EMBL" id="LT629710">
    <property type="protein sequence ID" value="SDO97310.1"/>
    <property type="molecule type" value="Genomic_DNA"/>
</dbReference>
<dbReference type="RefSeq" id="WP_090476305.1">
    <property type="nucleotide sequence ID" value="NZ_LT629710.1"/>
</dbReference>
<dbReference type="AlphaFoldDB" id="A0A1H0NY41"/>
<dbReference type="InterPro" id="IPR037523">
    <property type="entry name" value="VOC_core"/>
</dbReference>
<keyword evidence="2" id="KW-0223">Dioxygenase</keyword>
<dbReference type="Pfam" id="PF00903">
    <property type="entry name" value="Glyoxalase"/>
    <property type="match status" value="1"/>
</dbReference>
<gene>
    <name evidence="2" type="ORF">SAMN04515671_2529</name>
</gene>
<name>A0A1H0NY41_9ACTN</name>
<feature type="domain" description="VOC" evidence="1">
    <location>
        <begin position="1"/>
        <end position="126"/>
    </location>
</feature>
<keyword evidence="2" id="KW-0560">Oxidoreductase</keyword>